<dbReference type="EMBL" id="JAUIZM010000005">
    <property type="protein sequence ID" value="KAK1384817.1"/>
    <property type="molecule type" value="Genomic_DNA"/>
</dbReference>
<comment type="subcellular location">
    <subcellularLocation>
        <location evidence="1">Membrane</location>
        <topology evidence="1">Peripheral membrane protein</topology>
    </subcellularLocation>
</comment>
<dbReference type="GO" id="GO:0016020">
    <property type="term" value="C:membrane"/>
    <property type="evidence" value="ECO:0007669"/>
    <property type="project" value="UniProtKB-SubCell"/>
</dbReference>
<dbReference type="PANTHER" id="PTHR45868:SF63">
    <property type="entry name" value="HMA DOMAIN-CONTAINING PROTEIN"/>
    <property type="match status" value="1"/>
</dbReference>
<comment type="caution">
    <text evidence="8">The sequence shown here is derived from an EMBL/GenBank/DDBJ whole genome shotgun (WGS) entry which is preliminary data.</text>
</comment>
<dbReference type="Proteomes" id="UP001237642">
    <property type="component" value="Unassembled WGS sequence"/>
</dbReference>
<keyword evidence="2" id="KW-0488">Methylation</keyword>
<evidence type="ECO:0000256" key="5">
    <source>
        <dbReference type="ARBA" id="ARBA00024045"/>
    </source>
</evidence>
<evidence type="ECO:0000259" key="7">
    <source>
        <dbReference type="PROSITE" id="PS50846"/>
    </source>
</evidence>
<feature type="compositionally biased region" description="Polar residues" evidence="6">
    <location>
        <begin position="129"/>
        <end position="138"/>
    </location>
</feature>
<evidence type="ECO:0000313" key="9">
    <source>
        <dbReference type="Proteomes" id="UP001237642"/>
    </source>
</evidence>
<sequence>MDHQEQSIKMIEERYAAMTLEEEEAGGVEYEELEGEEEGIDTRLFEQEGEITERLYGVWLRAITRRSVQTLGSKWLRSEPVSSRQLDGKGVGETRVGNGQGNAADNQAENPGTENTEGEKSGVMDMDENSGSLNSNMPNKVAPGVIGGSSGNSEFEGGDDIGPNGGIIIADPKRRRIEEENDGPGIIGSMGLNQIGLQKTDRSCWAIVGLDGVGNQYSSFQSWMEEVSNTCSEKLELAGMLCWGIWKARNELVWNSSASRAARDSAGEMIEAKASVYSGVMDSQCAEAIGIREALSWIKNEQEHAGAMGLDTQLSYIIESDCQSIVQAIKNASTMLSPIGLCVLKVNCKCEQCKMKLMSVLSSISGVYSVNIDAERGLAEIEGQVDPNHLLQEVSRSGEHAELVSVRLQHPAARQRYSSYDRENNNYNYGRSMNAIQDGYGRRALLNHEPYYVNSDERYYNHNLNYALPEVSNYTNSRYNMNDYDYTSRARYVPSSVPREYNPYEEEPLSCTIL</sequence>
<dbReference type="InterPro" id="IPR006121">
    <property type="entry name" value="HMA_dom"/>
</dbReference>
<protein>
    <recommendedName>
        <fullName evidence="7">HMA domain-containing protein</fullName>
    </recommendedName>
</protein>
<reference evidence="8" key="2">
    <citation type="submission" date="2023-05" db="EMBL/GenBank/DDBJ databases">
        <authorList>
            <person name="Schelkunov M.I."/>
        </authorList>
    </citation>
    <scope>NUCLEOTIDE SEQUENCE</scope>
    <source>
        <strain evidence="8">Hsosn_3</strain>
        <tissue evidence="8">Leaf</tissue>
    </source>
</reference>
<accession>A0AAD8IF75</accession>
<evidence type="ECO:0000256" key="6">
    <source>
        <dbReference type="SAM" id="MobiDB-lite"/>
    </source>
</evidence>
<feature type="compositionally biased region" description="Polar residues" evidence="6">
    <location>
        <begin position="101"/>
        <end position="115"/>
    </location>
</feature>
<organism evidence="8 9">
    <name type="scientific">Heracleum sosnowskyi</name>
    <dbReference type="NCBI Taxonomy" id="360622"/>
    <lineage>
        <taxon>Eukaryota</taxon>
        <taxon>Viridiplantae</taxon>
        <taxon>Streptophyta</taxon>
        <taxon>Embryophyta</taxon>
        <taxon>Tracheophyta</taxon>
        <taxon>Spermatophyta</taxon>
        <taxon>Magnoliopsida</taxon>
        <taxon>eudicotyledons</taxon>
        <taxon>Gunneridae</taxon>
        <taxon>Pentapetalae</taxon>
        <taxon>asterids</taxon>
        <taxon>campanulids</taxon>
        <taxon>Apiales</taxon>
        <taxon>Apiaceae</taxon>
        <taxon>Apioideae</taxon>
        <taxon>apioid superclade</taxon>
        <taxon>Tordylieae</taxon>
        <taxon>Tordyliinae</taxon>
        <taxon>Heracleum</taxon>
    </lineage>
</organism>
<dbReference type="PANTHER" id="PTHR45868">
    <property type="entry name" value="HEAVY METAL-ASSOCIATED ISOPRENYLATED PLANT PROTEIN 33-RELATED"/>
    <property type="match status" value="1"/>
</dbReference>
<keyword evidence="9" id="KW-1185">Reference proteome</keyword>
<proteinExistence type="inferred from homology"/>
<feature type="domain" description="HMA" evidence="7">
    <location>
        <begin position="339"/>
        <end position="406"/>
    </location>
</feature>
<gene>
    <name evidence="8" type="ORF">POM88_022552</name>
</gene>
<keyword evidence="3" id="KW-0479">Metal-binding</keyword>
<dbReference type="AlphaFoldDB" id="A0AAD8IF75"/>
<comment type="similarity">
    <text evidence="5">Belongs to the HIPP family.</text>
</comment>
<dbReference type="GO" id="GO:0009626">
    <property type="term" value="P:plant-type hypersensitive response"/>
    <property type="evidence" value="ECO:0007669"/>
    <property type="project" value="UniProtKB-KW"/>
</dbReference>
<dbReference type="Pfam" id="PF00403">
    <property type="entry name" value="HMA"/>
    <property type="match status" value="1"/>
</dbReference>
<evidence type="ECO:0000256" key="3">
    <source>
        <dbReference type="ARBA" id="ARBA00022723"/>
    </source>
</evidence>
<dbReference type="Gene3D" id="3.30.70.100">
    <property type="match status" value="1"/>
</dbReference>
<evidence type="ECO:0000256" key="2">
    <source>
        <dbReference type="ARBA" id="ARBA00022481"/>
    </source>
</evidence>
<evidence type="ECO:0000313" key="8">
    <source>
        <dbReference type="EMBL" id="KAK1384817.1"/>
    </source>
</evidence>
<dbReference type="SUPFAM" id="SSF55008">
    <property type="entry name" value="HMA, heavy metal-associated domain"/>
    <property type="match status" value="1"/>
</dbReference>
<evidence type="ECO:0000256" key="1">
    <source>
        <dbReference type="ARBA" id="ARBA00004170"/>
    </source>
</evidence>
<dbReference type="InterPro" id="IPR036163">
    <property type="entry name" value="HMA_dom_sf"/>
</dbReference>
<evidence type="ECO:0000256" key="4">
    <source>
        <dbReference type="ARBA" id="ARBA00023289"/>
    </source>
</evidence>
<feature type="region of interest" description="Disordered" evidence="6">
    <location>
        <begin position="80"/>
        <end position="167"/>
    </location>
</feature>
<name>A0AAD8IF75_9APIA</name>
<keyword evidence="4" id="KW-0636">Prenylation</keyword>
<reference evidence="8" key="1">
    <citation type="submission" date="2023-02" db="EMBL/GenBank/DDBJ databases">
        <title>Genome of toxic invasive species Heracleum sosnowskyi carries increased number of genes despite the absence of recent whole-genome duplications.</title>
        <authorList>
            <person name="Schelkunov M."/>
            <person name="Shtratnikova V."/>
            <person name="Makarenko M."/>
            <person name="Klepikova A."/>
            <person name="Omelchenko D."/>
            <person name="Novikova G."/>
            <person name="Obukhova E."/>
            <person name="Bogdanov V."/>
            <person name="Penin A."/>
            <person name="Logacheva M."/>
        </authorList>
    </citation>
    <scope>NUCLEOTIDE SEQUENCE</scope>
    <source>
        <strain evidence="8">Hsosn_3</strain>
        <tissue evidence="8">Leaf</tissue>
    </source>
</reference>
<keyword evidence="4" id="KW-0449">Lipoprotein</keyword>
<dbReference type="GO" id="GO:0046872">
    <property type="term" value="F:metal ion binding"/>
    <property type="evidence" value="ECO:0007669"/>
    <property type="project" value="UniProtKB-KW"/>
</dbReference>
<dbReference type="PROSITE" id="PS50846">
    <property type="entry name" value="HMA_2"/>
    <property type="match status" value="1"/>
</dbReference>